<evidence type="ECO:0000256" key="3">
    <source>
        <dbReference type="ARBA" id="ARBA00022679"/>
    </source>
</evidence>
<keyword evidence="3 5" id="KW-0808">Transferase</keyword>
<dbReference type="InterPro" id="IPR029044">
    <property type="entry name" value="Nucleotide-diphossugar_trans"/>
</dbReference>
<keyword evidence="6" id="KW-1185">Reference proteome</keyword>
<dbReference type="GO" id="GO:0016757">
    <property type="term" value="F:glycosyltransferase activity"/>
    <property type="evidence" value="ECO:0007669"/>
    <property type="project" value="UniProtKB-KW"/>
</dbReference>
<comment type="caution">
    <text evidence="5">The sequence shown here is derived from an EMBL/GenBank/DDBJ whole genome shotgun (WGS) entry which is preliminary data.</text>
</comment>
<accession>A0A5C6B3T9</accession>
<dbReference type="OrthoDB" id="9801954at2"/>
<evidence type="ECO:0000313" key="5">
    <source>
        <dbReference type="EMBL" id="TWU05946.1"/>
    </source>
</evidence>
<dbReference type="Pfam" id="PF00535">
    <property type="entry name" value="Glycos_transf_2"/>
    <property type="match status" value="1"/>
</dbReference>
<gene>
    <name evidence="5" type="ORF">Pla52n_16620</name>
</gene>
<evidence type="ECO:0000259" key="4">
    <source>
        <dbReference type="Pfam" id="PF00535"/>
    </source>
</evidence>
<keyword evidence="2" id="KW-0328">Glycosyltransferase</keyword>
<sequence length="299" mass="33720">MITIAIPTYGRDAVLIDSVSALLSLEIRADEILVIDQTPEHDLETQRKLQDWHDLGDIRWIRLETPSITRSMNHALQHAMSELVLFLDDDILPRAEIVAIHSAAHVDDPSLWATVGQVIQPWQKPEDVEAPRKTIGLRIDEDFPFHSTRDMDVQNVMAGNLCVHRQRALSIGGFDENFVGSAYRFETEFARRIGKAGGKIRFLGGAGIDHLRAERGGTRSSGSHLTSADPKHGVGDHYFALLHADSPTEARAYCMKRILREVRTKFHLTHPWWIPVKLVGEIRAYFAAKQLVEKKRVSS</sequence>
<dbReference type="RefSeq" id="WP_146519111.1">
    <property type="nucleotide sequence ID" value="NZ_CP151726.1"/>
</dbReference>
<organism evidence="5 6">
    <name type="scientific">Stieleria varia</name>
    <dbReference type="NCBI Taxonomy" id="2528005"/>
    <lineage>
        <taxon>Bacteria</taxon>
        <taxon>Pseudomonadati</taxon>
        <taxon>Planctomycetota</taxon>
        <taxon>Planctomycetia</taxon>
        <taxon>Pirellulales</taxon>
        <taxon>Pirellulaceae</taxon>
        <taxon>Stieleria</taxon>
    </lineage>
</organism>
<dbReference type="SUPFAM" id="SSF53448">
    <property type="entry name" value="Nucleotide-diphospho-sugar transferases"/>
    <property type="match status" value="1"/>
</dbReference>
<dbReference type="EMBL" id="SJPN01000002">
    <property type="protein sequence ID" value="TWU05946.1"/>
    <property type="molecule type" value="Genomic_DNA"/>
</dbReference>
<proteinExistence type="inferred from homology"/>
<dbReference type="Proteomes" id="UP000320176">
    <property type="component" value="Unassembled WGS sequence"/>
</dbReference>
<evidence type="ECO:0000313" key="6">
    <source>
        <dbReference type="Proteomes" id="UP000320176"/>
    </source>
</evidence>
<dbReference type="Gene3D" id="3.90.550.10">
    <property type="entry name" value="Spore Coat Polysaccharide Biosynthesis Protein SpsA, Chain A"/>
    <property type="match status" value="1"/>
</dbReference>
<dbReference type="InterPro" id="IPR001173">
    <property type="entry name" value="Glyco_trans_2-like"/>
</dbReference>
<reference evidence="5 6" key="1">
    <citation type="submission" date="2019-02" db="EMBL/GenBank/DDBJ databases">
        <title>Deep-cultivation of Planctomycetes and their phenomic and genomic characterization uncovers novel biology.</title>
        <authorList>
            <person name="Wiegand S."/>
            <person name="Jogler M."/>
            <person name="Boedeker C."/>
            <person name="Pinto D."/>
            <person name="Vollmers J."/>
            <person name="Rivas-Marin E."/>
            <person name="Kohn T."/>
            <person name="Peeters S.H."/>
            <person name="Heuer A."/>
            <person name="Rast P."/>
            <person name="Oberbeckmann S."/>
            <person name="Bunk B."/>
            <person name="Jeske O."/>
            <person name="Meyerdierks A."/>
            <person name="Storesund J.E."/>
            <person name="Kallscheuer N."/>
            <person name="Luecker S."/>
            <person name="Lage O.M."/>
            <person name="Pohl T."/>
            <person name="Merkel B.J."/>
            <person name="Hornburger P."/>
            <person name="Mueller R.-W."/>
            <person name="Bruemmer F."/>
            <person name="Labrenz M."/>
            <person name="Spormann A.M."/>
            <person name="Op Den Camp H."/>
            <person name="Overmann J."/>
            <person name="Amann R."/>
            <person name="Jetten M.S.M."/>
            <person name="Mascher T."/>
            <person name="Medema M.H."/>
            <person name="Devos D.P."/>
            <person name="Kaster A.-K."/>
            <person name="Ovreas L."/>
            <person name="Rohde M."/>
            <person name="Galperin M.Y."/>
            <person name="Jogler C."/>
        </authorList>
    </citation>
    <scope>NUCLEOTIDE SEQUENCE [LARGE SCALE GENOMIC DNA]</scope>
    <source>
        <strain evidence="5 6">Pla52n</strain>
    </source>
</reference>
<feature type="domain" description="Glycosyltransferase 2-like" evidence="4">
    <location>
        <begin position="3"/>
        <end position="93"/>
    </location>
</feature>
<dbReference type="CDD" id="cd00761">
    <property type="entry name" value="Glyco_tranf_GTA_type"/>
    <property type="match status" value="1"/>
</dbReference>
<comment type="similarity">
    <text evidence="1">Belongs to the glycosyltransferase 2 family.</text>
</comment>
<name>A0A5C6B3T9_9BACT</name>
<evidence type="ECO:0000256" key="1">
    <source>
        <dbReference type="ARBA" id="ARBA00006739"/>
    </source>
</evidence>
<dbReference type="AlphaFoldDB" id="A0A5C6B3T9"/>
<dbReference type="PANTHER" id="PTHR43179:SF12">
    <property type="entry name" value="GALACTOFURANOSYLTRANSFERASE GLFT2"/>
    <property type="match status" value="1"/>
</dbReference>
<dbReference type="PANTHER" id="PTHR43179">
    <property type="entry name" value="RHAMNOSYLTRANSFERASE WBBL"/>
    <property type="match status" value="1"/>
</dbReference>
<evidence type="ECO:0000256" key="2">
    <source>
        <dbReference type="ARBA" id="ARBA00022676"/>
    </source>
</evidence>
<protein>
    <submittedName>
        <fullName evidence="5">Glycosyl transferase family 2</fullName>
    </submittedName>
</protein>